<dbReference type="Proteomes" id="UP000323426">
    <property type="component" value="Unassembled WGS sequence"/>
</dbReference>
<keyword evidence="2" id="KW-1185">Reference proteome</keyword>
<dbReference type="AlphaFoldDB" id="A0A5M6D783"/>
<dbReference type="RefSeq" id="WP_150090208.1">
    <property type="nucleotide sequence ID" value="NZ_VWSF01000014.1"/>
</dbReference>
<comment type="caution">
    <text evidence="1">The sequence shown here is derived from an EMBL/GenBank/DDBJ whole genome shotgun (WGS) entry which is preliminary data.</text>
</comment>
<name>A0A5M6D783_9BACT</name>
<organism evidence="1 2">
    <name type="scientific">Adhaeribacter rhizoryzae</name>
    <dbReference type="NCBI Taxonomy" id="2607907"/>
    <lineage>
        <taxon>Bacteria</taxon>
        <taxon>Pseudomonadati</taxon>
        <taxon>Bacteroidota</taxon>
        <taxon>Cytophagia</taxon>
        <taxon>Cytophagales</taxon>
        <taxon>Hymenobacteraceae</taxon>
        <taxon>Adhaeribacter</taxon>
    </lineage>
</organism>
<reference evidence="1 2" key="1">
    <citation type="submission" date="2019-09" db="EMBL/GenBank/DDBJ databases">
        <title>Genome sequence and assembly of Adhaeribacter sp.</title>
        <authorList>
            <person name="Chhetri G."/>
        </authorList>
    </citation>
    <scope>NUCLEOTIDE SEQUENCE [LARGE SCALE GENOMIC DNA]</scope>
    <source>
        <strain evidence="1 2">DK36</strain>
    </source>
</reference>
<sequence length="199" mass="22694">MFDSILPEKSVYLVLLSIGILTNIACSEPRKDPAVVQKPLTTRPAAPVQAPDPDTLRVEDDFANAPFLLDSVSFIEVHRLMGKDVQITKKPTRNHFEPDQTDTLITLRKNKSHITLYAVSAEPKCFFKEADIKDPMPIFQYPLKIGQRKAEVKKIFPSLTRETYLPDNIEIVAGEGVDYVYLIFKNDVLQRIEYKPYLD</sequence>
<evidence type="ECO:0000313" key="2">
    <source>
        <dbReference type="Proteomes" id="UP000323426"/>
    </source>
</evidence>
<evidence type="ECO:0000313" key="1">
    <source>
        <dbReference type="EMBL" id="KAA5543391.1"/>
    </source>
</evidence>
<proteinExistence type="predicted"/>
<accession>A0A5M6D783</accession>
<protein>
    <submittedName>
        <fullName evidence="1">Uncharacterized protein</fullName>
    </submittedName>
</protein>
<dbReference type="EMBL" id="VWSF01000014">
    <property type="protein sequence ID" value="KAA5543391.1"/>
    <property type="molecule type" value="Genomic_DNA"/>
</dbReference>
<gene>
    <name evidence="1" type="ORF">F0145_17275</name>
</gene>